<accession>A0AA87YRK7</accession>
<name>A0AA87YRK7_FICCA</name>
<protein>
    <submittedName>
        <fullName evidence="2">Uncharacterized protein</fullName>
    </submittedName>
</protein>
<evidence type="ECO:0000313" key="3">
    <source>
        <dbReference type="Proteomes" id="UP001187192"/>
    </source>
</evidence>
<dbReference type="EMBL" id="BTGU01001325">
    <property type="protein sequence ID" value="GMN21614.1"/>
    <property type="molecule type" value="Genomic_DNA"/>
</dbReference>
<gene>
    <name evidence="2" type="ORF">TIFTF001_040069</name>
</gene>
<organism evidence="2 3">
    <name type="scientific">Ficus carica</name>
    <name type="common">Common fig</name>
    <dbReference type="NCBI Taxonomy" id="3494"/>
    <lineage>
        <taxon>Eukaryota</taxon>
        <taxon>Viridiplantae</taxon>
        <taxon>Streptophyta</taxon>
        <taxon>Embryophyta</taxon>
        <taxon>Tracheophyta</taxon>
        <taxon>Spermatophyta</taxon>
        <taxon>Magnoliopsida</taxon>
        <taxon>eudicotyledons</taxon>
        <taxon>Gunneridae</taxon>
        <taxon>Pentapetalae</taxon>
        <taxon>rosids</taxon>
        <taxon>fabids</taxon>
        <taxon>Rosales</taxon>
        <taxon>Moraceae</taxon>
        <taxon>Ficeae</taxon>
        <taxon>Ficus</taxon>
    </lineage>
</organism>
<evidence type="ECO:0000256" key="1">
    <source>
        <dbReference type="SAM" id="MobiDB-lite"/>
    </source>
</evidence>
<reference evidence="2" key="1">
    <citation type="submission" date="2023-07" db="EMBL/GenBank/DDBJ databases">
        <title>draft genome sequence of fig (Ficus carica).</title>
        <authorList>
            <person name="Takahashi T."/>
            <person name="Nishimura K."/>
        </authorList>
    </citation>
    <scope>NUCLEOTIDE SEQUENCE</scope>
</reference>
<comment type="caution">
    <text evidence="2">The sequence shown here is derived from an EMBL/GenBank/DDBJ whole genome shotgun (WGS) entry which is preliminary data.</text>
</comment>
<dbReference type="Proteomes" id="UP001187192">
    <property type="component" value="Unassembled WGS sequence"/>
</dbReference>
<proteinExistence type="predicted"/>
<sequence>MTTYAEWPQRTWCRIWLLSLGGSHMPKRIAARVASHESTPQGKALKLAKLSARAKYLGSILTEFTFARGMQNIMYSSKRNRCGRYSEIGHNRRKSTIPNDLDPIRCGCKRQKAAAQDNQHYYRISTIYKINILDGTFWILDGKFTINNHNQQNQHFGQKIPKSVHYPSNIHYNLPACRAWVRAECGAAIERGRQGSEGEDEREWRWEPRETMDGGCKASKEREWRERMHGKQRERMEGEF</sequence>
<feature type="region of interest" description="Disordered" evidence="1">
    <location>
        <begin position="192"/>
        <end position="240"/>
    </location>
</feature>
<evidence type="ECO:0000313" key="2">
    <source>
        <dbReference type="EMBL" id="GMN21614.1"/>
    </source>
</evidence>
<dbReference type="AlphaFoldDB" id="A0AA87YRK7"/>
<keyword evidence="3" id="KW-1185">Reference proteome</keyword>